<dbReference type="AlphaFoldDB" id="A0A3P2ABK1"/>
<accession>A0A3P2ABK1</accession>
<keyword evidence="1" id="KW-0732">Signal</keyword>
<evidence type="ECO:0008006" key="4">
    <source>
        <dbReference type="Google" id="ProtNLM"/>
    </source>
</evidence>
<feature type="chain" id="PRO_5018299072" description="Outer membrane protein beta-barrel domain-containing protein" evidence="1">
    <location>
        <begin position="23"/>
        <end position="187"/>
    </location>
</feature>
<reference evidence="2 3" key="1">
    <citation type="submission" date="2018-11" db="EMBL/GenBank/DDBJ databases">
        <title>Genomes From Bacteria Associated with the Canine Oral Cavity: a Test Case for Automated Genome-Based Taxonomic Assignment.</title>
        <authorList>
            <person name="Coil D.A."/>
            <person name="Jospin G."/>
            <person name="Darling A.E."/>
            <person name="Wallis C."/>
            <person name="Davis I.J."/>
            <person name="Harris S."/>
            <person name="Eisen J.A."/>
            <person name="Holcombe L.J."/>
            <person name="O'Flynn C."/>
        </authorList>
    </citation>
    <scope>NUCLEOTIDE SEQUENCE [LARGE SCALE GENOMIC DNA]</scope>
    <source>
        <strain evidence="2 3">OH1047_COT-310</strain>
    </source>
</reference>
<sequence length="187" mass="20861">MKTKTLTVIALLSVFCITSVVAQTKERGLFVEMNAGFGNVERHRSGYGLFVPRIGYQLGEKWAVGVKARFETSGSKGYTAAGAYVQYAFWKKGKLKLFTEGELSYNVKRAECDFVLGRPTPRKNYAEAGFTFGGSYALCRNLNVMARYLYIGYNDYPGVREGAYIGNGRGIVDANWHRLQVGLQCIF</sequence>
<organism evidence="2 3">
    <name type="scientific">Prevotella heparinolytica</name>
    <dbReference type="NCBI Taxonomy" id="28113"/>
    <lineage>
        <taxon>Bacteria</taxon>
        <taxon>Pseudomonadati</taxon>
        <taxon>Bacteroidota</taxon>
        <taxon>Bacteroidia</taxon>
        <taxon>Bacteroidales</taxon>
        <taxon>Bacteroidaceae</taxon>
        <taxon>Bacteroides</taxon>
    </lineage>
</organism>
<evidence type="ECO:0000256" key="1">
    <source>
        <dbReference type="SAM" id="SignalP"/>
    </source>
</evidence>
<protein>
    <recommendedName>
        <fullName evidence="4">Outer membrane protein beta-barrel domain-containing protein</fullName>
    </recommendedName>
</protein>
<dbReference type="SUPFAM" id="SSF56925">
    <property type="entry name" value="OMPA-like"/>
    <property type="match status" value="1"/>
</dbReference>
<dbReference type="Proteomes" id="UP000279562">
    <property type="component" value="Unassembled WGS sequence"/>
</dbReference>
<gene>
    <name evidence="2" type="ORF">EII33_02415</name>
</gene>
<evidence type="ECO:0000313" key="2">
    <source>
        <dbReference type="EMBL" id="RRD92801.1"/>
    </source>
</evidence>
<comment type="caution">
    <text evidence="2">The sequence shown here is derived from an EMBL/GenBank/DDBJ whole genome shotgun (WGS) entry which is preliminary data.</text>
</comment>
<proteinExistence type="predicted"/>
<dbReference type="EMBL" id="RQYF01000006">
    <property type="protein sequence ID" value="RRD92801.1"/>
    <property type="molecule type" value="Genomic_DNA"/>
</dbReference>
<name>A0A3P2ABK1_9BACE</name>
<evidence type="ECO:0000313" key="3">
    <source>
        <dbReference type="Proteomes" id="UP000279562"/>
    </source>
</evidence>
<dbReference type="RefSeq" id="WP_125238379.1">
    <property type="nucleotide sequence ID" value="NZ_JBGYUJ010000159.1"/>
</dbReference>
<keyword evidence="3" id="KW-1185">Reference proteome</keyword>
<dbReference type="InterPro" id="IPR011250">
    <property type="entry name" value="OMP/PagP_B-barrel"/>
</dbReference>
<feature type="signal peptide" evidence="1">
    <location>
        <begin position="1"/>
        <end position="22"/>
    </location>
</feature>